<evidence type="ECO:0000313" key="2">
    <source>
        <dbReference type="Proteomes" id="UP001500767"/>
    </source>
</evidence>
<evidence type="ECO:0000313" key="1">
    <source>
        <dbReference type="EMBL" id="GAA3560885.1"/>
    </source>
</evidence>
<keyword evidence="2" id="KW-1185">Reference proteome</keyword>
<accession>A0ABP6X5P6</accession>
<reference evidence="2" key="1">
    <citation type="journal article" date="2019" name="Int. J. Syst. Evol. Microbiol.">
        <title>The Global Catalogue of Microorganisms (GCM) 10K type strain sequencing project: providing services to taxonomists for standard genome sequencing and annotation.</title>
        <authorList>
            <consortium name="The Broad Institute Genomics Platform"/>
            <consortium name="The Broad Institute Genome Sequencing Center for Infectious Disease"/>
            <person name="Wu L."/>
            <person name="Ma J."/>
        </authorList>
    </citation>
    <scope>NUCLEOTIDE SEQUENCE [LARGE SCALE GENOMIC DNA]</scope>
    <source>
        <strain evidence="2">JCM 16540</strain>
    </source>
</reference>
<name>A0ABP6X5P6_9ACTN</name>
<comment type="caution">
    <text evidence="1">The sequence shown here is derived from an EMBL/GenBank/DDBJ whole genome shotgun (WGS) entry which is preliminary data.</text>
</comment>
<proteinExistence type="predicted"/>
<dbReference type="EMBL" id="BAAAYR010000001">
    <property type="protein sequence ID" value="GAA3560885.1"/>
    <property type="molecule type" value="Genomic_DNA"/>
</dbReference>
<organism evidence="1 2">
    <name type="scientific">Microlunatus spumicola</name>
    <dbReference type="NCBI Taxonomy" id="81499"/>
    <lineage>
        <taxon>Bacteria</taxon>
        <taxon>Bacillati</taxon>
        <taxon>Actinomycetota</taxon>
        <taxon>Actinomycetes</taxon>
        <taxon>Propionibacteriales</taxon>
        <taxon>Propionibacteriaceae</taxon>
        <taxon>Microlunatus</taxon>
    </lineage>
</organism>
<dbReference type="RefSeq" id="WP_204911504.1">
    <property type="nucleotide sequence ID" value="NZ_BAAAYR010000001.1"/>
</dbReference>
<protein>
    <submittedName>
        <fullName evidence="1">Uncharacterized protein</fullName>
    </submittedName>
</protein>
<dbReference type="Proteomes" id="UP001500767">
    <property type="component" value="Unassembled WGS sequence"/>
</dbReference>
<gene>
    <name evidence="1" type="ORF">GCM10022197_15480</name>
</gene>
<sequence length="95" mass="10477">MRDGGRVDEVVAWLAGVPLNTGLLGTVEPRTWQLLQPYVLESVCVWEQTRIASTRTTGGDHARTVCCLLKRGEGVLGSPDPYRTVRELLDGVDLR</sequence>